<evidence type="ECO:0000313" key="1">
    <source>
        <dbReference type="EMBL" id="CUV57560.1"/>
    </source>
</evidence>
<organism evidence="1">
    <name type="scientific">Ralstonia solanacearum</name>
    <name type="common">Pseudomonas solanacearum</name>
    <dbReference type="NCBI Taxonomy" id="305"/>
    <lineage>
        <taxon>Bacteria</taxon>
        <taxon>Pseudomonadati</taxon>
        <taxon>Pseudomonadota</taxon>
        <taxon>Betaproteobacteria</taxon>
        <taxon>Burkholderiales</taxon>
        <taxon>Burkholderiaceae</taxon>
        <taxon>Ralstonia</taxon>
        <taxon>Ralstonia solanacearum species complex</taxon>
    </lineage>
</organism>
<protein>
    <submittedName>
        <fullName evidence="1">Uncharacterized protein</fullName>
    </submittedName>
</protein>
<dbReference type="EMBL" id="LN899820">
    <property type="protein sequence ID" value="CUV57560.1"/>
    <property type="molecule type" value="Genomic_DNA"/>
</dbReference>
<reference evidence="1" key="1">
    <citation type="submission" date="2015-10" db="EMBL/GenBank/DDBJ databases">
        <authorList>
            <person name="Gilbert D.G."/>
        </authorList>
    </citation>
    <scope>NUCLEOTIDE SEQUENCE</scope>
    <source>
        <strain evidence="1">Phyl III-seqv23</strain>
    </source>
</reference>
<accession>A0A0S4X1F4</accession>
<dbReference type="AlphaFoldDB" id="A0A0S4X1F4"/>
<sequence>MAATLCRHLAHHFDAELVLAVCTLQTPRATKDVPTLGAPLVPLRAPKVVAGSGIFIVMRKTLPAMLLRDAAQFVQPVLAATGIAERLVRAQSAPFAARHGHAGSRPLVALGATEAIGILHPGIGLRQPFAATLAGRLLDASQPCRITSGLATPDECATRAPAPHQNAVAARLERVAEPATKAVCVAAFAIAGGQAFATRVPGDLPQARELCLGLACGAADQTTEGVVTGAGRFMPMCAAEPIAGGFAAPFVVEKGVAFLRQALAKPSQICRGPRFRGRHWLSCH</sequence>
<proteinExistence type="predicted"/>
<name>A0A0S4X1F4_RALSL</name>
<gene>
    <name evidence="1" type="ORF">RUN215_v1_1400018</name>
</gene>